<dbReference type="EMBL" id="CP116614">
    <property type="protein sequence ID" value="WCG04181.1"/>
    <property type="molecule type" value="Genomic_DNA"/>
</dbReference>
<accession>A0AAE9XJB0</accession>
<sequence>MNDNELPIARQNEQKFREALMSKKWIHVNNKIINVDKIVMIKNLITNGSLIELETGEKIQTAISFSSFLWLTDSSEIDMNAGFCSD</sequence>
<gene>
    <name evidence="1" type="ORF">NY151_05545</name>
</gene>
<proteinExistence type="predicted"/>
<name>A0AAE9XJB0_PORGN</name>
<evidence type="ECO:0000313" key="2">
    <source>
        <dbReference type="Proteomes" id="UP001179501"/>
    </source>
</evidence>
<evidence type="ECO:0000313" key="1">
    <source>
        <dbReference type="EMBL" id="WCG04181.1"/>
    </source>
</evidence>
<organism evidence="1 2">
    <name type="scientific">Porphyromonas gingivalis</name>
    <name type="common">Bacteroides gingivalis</name>
    <dbReference type="NCBI Taxonomy" id="837"/>
    <lineage>
        <taxon>Bacteria</taxon>
        <taxon>Pseudomonadati</taxon>
        <taxon>Bacteroidota</taxon>
        <taxon>Bacteroidia</taxon>
        <taxon>Bacteroidales</taxon>
        <taxon>Porphyromonadaceae</taxon>
        <taxon>Porphyromonas</taxon>
    </lineage>
</organism>
<dbReference type="RefSeq" id="WP_077083963.1">
    <property type="nucleotide sequence ID" value="NZ_CP116614.1"/>
</dbReference>
<dbReference type="AlphaFoldDB" id="A0AAE9XJB0"/>
<reference evidence="1" key="1">
    <citation type="submission" date="2023-01" db="EMBL/GenBank/DDBJ databases">
        <title>Phages are important unrecognized players in the ecology of the oral pathogen Porphyromonas gingivalis.</title>
        <authorList>
            <person name="Matrishin C.B."/>
            <person name="Kauffman K.M."/>
        </authorList>
    </citation>
    <scope>NUCLEOTIDE SEQUENCE</scope>
    <source>
        <strain evidence="1">ATCC 49417</strain>
    </source>
</reference>
<protein>
    <submittedName>
        <fullName evidence="1">Uncharacterized protein</fullName>
    </submittedName>
</protein>
<dbReference type="Proteomes" id="UP001179501">
    <property type="component" value="Chromosome"/>
</dbReference>